<dbReference type="Gene3D" id="3.40.50.1820">
    <property type="entry name" value="alpha/beta hydrolase"/>
    <property type="match status" value="1"/>
</dbReference>
<dbReference type="KEGG" id="zju:107415403"/>
<evidence type="ECO:0000256" key="4">
    <source>
        <dbReference type="ARBA" id="ARBA00022801"/>
    </source>
</evidence>
<protein>
    <submittedName>
        <fullName evidence="10">Senescence-associated carboxylesterase 101-like isoform X1</fullName>
    </submittedName>
</protein>
<dbReference type="InterPro" id="IPR002921">
    <property type="entry name" value="Fungal_lipase-type"/>
</dbReference>
<dbReference type="InterPro" id="IPR041266">
    <property type="entry name" value="EDS1_EP"/>
</dbReference>
<dbReference type="GO" id="GO:0006629">
    <property type="term" value="P:lipid metabolic process"/>
    <property type="evidence" value="ECO:0007669"/>
    <property type="project" value="InterPro"/>
</dbReference>
<dbReference type="Pfam" id="PF01764">
    <property type="entry name" value="Lipase_3"/>
    <property type="match status" value="1"/>
</dbReference>
<evidence type="ECO:0000256" key="3">
    <source>
        <dbReference type="ARBA" id="ARBA00022490"/>
    </source>
</evidence>
<keyword evidence="4" id="KW-0378">Hydrolase</keyword>
<keyword evidence="3" id="KW-0963">Cytoplasm</keyword>
<organism evidence="9 10">
    <name type="scientific">Ziziphus jujuba</name>
    <name type="common">Chinese jujube</name>
    <name type="synonym">Ziziphus sativa</name>
    <dbReference type="NCBI Taxonomy" id="326968"/>
    <lineage>
        <taxon>Eukaryota</taxon>
        <taxon>Viridiplantae</taxon>
        <taxon>Streptophyta</taxon>
        <taxon>Embryophyta</taxon>
        <taxon>Tracheophyta</taxon>
        <taxon>Spermatophyta</taxon>
        <taxon>Magnoliopsida</taxon>
        <taxon>eudicotyledons</taxon>
        <taxon>Gunneridae</taxon>
        <taxon>Pentapetalae</taxon>
        <taxon>rosids</taxon>
        <taxon>fabids</taxon>
        <taxon>Rosales</taxon>
        <taxon>Rhamnaceae</taxon>
        <taxon>Paliureae</taxon>
        <taxon>Ziziphus</taxon>
    </lineage>
</organism>
<dbReference type="InParanoid" id="A0A6P4A026"/>
<comment type="subcellular location">
    <subcellularLocation>
        <location evidence="2">Cytoplasm</location>
    </subcellularLocation>
    <subcellularLocation>
        <location evidence="1">Nucleus</location>
    </subcellularLocation>
</comment>
<dbReference type="PANTHER" id="PTHR46898:SF3">
    <property type="entry name" value="FUNGAL LIPASE-LIKE DOMAIN-CONTAINING PROTEIN"/>
    <property type="match status" value="1"/>
</dbReference>
<keyword evidence="9" id="KW-1185">Reference proteome</keyword>
<sequence>MNLFNNGSEMANLVVSSGLLQQSWTVNSNLYGNSDPNERLTFKVYPQQNYNILGFVSSPRTLEGDEAELVSSSTFPLFEFLCSKNNPSFSINKAAISLFDSYHFLLSELKTQLCQGPPYKSLIITGHSLGGSIASLFTLWMLDSMVLSKTKRPLCITFGSPLIGDSSLQKAIFQSQTWNSCFLHVVSNQDPIPRIFLHHNPVHQTGVYKPFGTFLICSELGCACFAHPNSVLELLPASASYGAHGQHPHQILPFVDYGPMVENLYHRTFCRDAIELDEWATQPFEACISRQLQAIGVGRPQQQNQKNEEKDINLSRKTSTDLQSAAFDHSATLPSPGSGSPKWVQNLIKRTKNWELKLQIAKQFDPSKKLNDIKVNMVYLEWYKKWAKDQKTGYYDMYKNNMYESDVMVQKYKEELTNYWINMVNEVKIKPQKEGADFQSHWLYAGTTYRRMIEPLDIAEHYYEKKRLNYETEGRSDHYILLEEWLKEAKEIERYATNLKKENVASILTIDSCFWAKVEEAIISCNLLKTEKYVVEEKVKKLKDFENYVLGLLTNYEVSPQIFLPESSSMKWWKDWKAYRKTLGIT</sequence>
<dbReference type="PANTHER" id="PTHR46898">
    <property type="entry name" value="SENESCENCE-ASSOCIATED CARBOXYLESTERASE 101"/>
    <property type="match status" value="1"/>
</dbReference>
<evidence type="ECO:0000259" key="7">
    <source>
        <dbReference type="Pfam" id="PF01764"/>
    </source>
</evidence>
<evidence type="ECO:0000256" key="2">
    <source>
        <dbReference type="ARBA" id="ARBA00004496"/>
    </source>
</evidence>
<evidence type="ECO:0000313" key="9">
    <source>
        <dbReference type="Proteomes" id="UP001652623"/>
    </source>
</evidence>
<keyword evidence="6" id="KW-0539">Nucleus</keyword>
<dbReference type="GO" id="GO:0005737">
    <property type="term" value="C:cytoplasm"/>
    <property type="evidence" value="ECO:0007669"/>
    <property type="project" value="UniProtKB-SubCell"/>
</dbReference>
<feature type="domain" description="EDS1 EP" evidence="8">
    <location>
        <begin position="380"/>
        <end position="579"/>
    </location>
</feature>
<name>A0A6P4A026_ZIZJJ</name>
<proteinExistence type="predicted"/>
<dbReference type="InterPro" id="IPR029058">
    <property type="entry name" value="AB_hydrolase_fold"/>
</dbReference>
<dbReference type="CDD" id="cd00519">
    <property type="entry name" value="Lipase_3"/>
    <property type="match status" value="1"/>
</dbReference>
<evidence type="ECO:0000259" key="8">
    <source>
        <dbReference type="Pfam" id="PF18117"/>
    </source>
</evidence>
<dbReference type="FunCoup" id="A0A6P4A026">
    <property type="interactions" value="300"/>
</dbReference>
<dbReference type="AlphaFoldDB" id="A0A6P4A026"/>
<dbReference type="GO" id="GO:0005634">
    <property type="term" value="C:nucleus"/>
    <property type="evidence" value="ECO:0007669"/>
    <property type="project" value="UniProtKB-SubCell"/>
</dbReference>
<evidence type="ECO:0000256" key="6">
    <source>
        <dbReference type="ARBA" id="ARBA00023242"/>
    </source>
</evidence>
<feature type="domain" description="Fungal lipase-type" evidence="7">
    <location>
        <begin position="75"/>
        <end position="197"/>
    </location>
</feature>
<dbReference type="InterPro" id="IPR044603">
    <property type="entry name" value="SAG101-like"/>
</dbReference>
<dbReference type="Proteomes" id="UP001652623">
    <property type="component" value="Chromosome 4"/>
</dbReference>
<reference evidence="10" key="1">
    <citation type="submission" date="2025-08" db="UniProtKB">
        <authorList>
            <consortium name="RefSeq"/>
        </authorList>
    </citation>
    <scope>IDENTIFICATION</scope>
    <source>
        <tissue evidence="10">Seedling</tissue>
    </source>
</reference>
<keyword evidence="5" id="KW-0611">Plant defense</keyword>
<dbReference type="GO" id="GO:0052689">
    <property type="term" value="F:carboxylic ester hydrolase activity"/>
    <property type="evidence" value="ECO:0007669"/>
    <property type="project" value="InterPro"/>
</dbReference>
<gene>
    <name evidence="10" type="primary">LOC107415403</name>
</gene>
<accession>A0A6P4A026</accession>
<dbReference type="Pfam" id="PF18117">
    <property type="entry name" value="EDS1_EP"/>
    <property type="match status" value="1"/>
</dbReference>
<evidence type="ECO:0000313" key="10">
    <source>
        <dbReference type="RefSeq" id="XP_015879209.3"/>
    </source>
</evidence>
<evidence type="ECO:0000256" key="1">
    <source>
        <dbReference type="ARBA" id="ARBA00004123"/>
    </source>
</evidence>
<dbReference type="SUPFAM" id="SSF53474">
    <property type="entry name" value="alpha/beta-Hydrolases"/>
    <property type="match status" value="1"/>
</dbReference>
<dbReference type="RefSeq" id="XP_015879209.3">
    <property type="nucleotide sequence ID" value="XM_016023723.4"/>
</dbReference>
<dbReference type="GeneID" id="107415403"/>
<evidence type="ECO:0000256" key="5">
    <source>
        <dbReference type="ARBA" id="ARBA00022821"/>
    </source>
</evidence>
<dbReference type="GO" id="GO:0006952">
    <property type="term" value="P:defense response"/>
    <property type="evidence" value="ECO:0007669"/>
    <property type="project" value="UniProtKB-KW"/>
</dbReference>